<accession>K1JN33</accession>
<keyword evidence="2" id="KW-1185">Reference proteome</keyword>
<organism evidence="1 2">
    <name type="scientific">Aeromonas dhakensis</name>
    <dbReference type="NCBI Taxonomy" id="196024"/>
    <lineage>
        <taxon>Bacteria</taxon>
        <taxon>Pseudomonadati</taxon>
        <taxon>Pseudomonadota</taxon>
        <taxon>Gammaproteobacteria</taxon>
        <taxon>Aeromonadales</taxon>
        <taxon>Aeromonadaceae</taxon>
        <taxon>Aeromonas</taxon>
    </lineage>
</organism>
<comment type="caution">
    <text evidence="1">The sequence shown here is derived from an EMBL/GenBank/DDBJ whole genome shotgun (WGS) entry which is preliminary data.</text>
</comment>
<dbReference type="EMBL" id="AGWR01000006">
    <property type="protein sequence ID" value="EKB29212.1"/>
    <property type="molecule type" value="Genomic_DNA"/>
</dbReference>
<proteinExistence type="predicted"/>
<gene>
    <name evidence="1" type="ORF">HMPREF1171_00424</name>
</gene>
<protein>
    <submittedName>
        <fullName evidence="1">Uncharacterized protein</fullName>
    </submittedName>
</protein>
<dbReference type="Proteomes" id="UP000005149">
    <property type="component" value="Unassembled WGS sequence"/>
</dbReference>
<sequence length="170" mass="18698">MSEENREPVDVRAAARMMYETTPMTLAEVGKEVGVTGRTLKRWSAADGGWRKVVVPGMSKRAHEAADKVRDTVAELPQDAPPERKAEALAAATEEVAVDERAALLAKHRKQWSIVDGLVAEAVRRRDLNAAKLAESVCRTIAQKQTGERKSWGLEAGETAQKIQVVIERE</sequence>
<dbReference type="HOGENOM" id="CLU_1567381_0_0_6"/>
<evidence type="ECO:0000313" key="1">
    <source>
        <dbReference type="EMBL" id="EKB29212.1"/>
    </source>
</evidence>
<dbReference type="AlphaFoldDB" id="K1JN33"/>
<reference evidence="1 2" key="1">
    <citation type="submission" date="2012-06" db="EMBL/GenBank/DDBJ databases">
        <title>The Genome Sequence of Aeromonas hydrophila SSU.</title>
        <authorList>
            <consortium name="The Broad Institute Genome Sequencing Platform"/>
            <person name="Earl A."/>
            <person name="Ward D."/>
            <person name="Feldgarden M."/>
            <person name="Gevers D."/>
            <person name="Chopra A."/>
            <person name="Walker B."/>
            <person name="Young S.K."/>
            <person name="Zeng Q."/>
            <person name="Gargeya S."/>
            <person name="Fitzgerald M."/>
            <person name="Haas B."/>
            <person name="Abouelleil A."/>
            <person name="Alvarado L."/>
            <person name="Arachchi H.M."/>
            <person name="Berlin A.M."/>
            <person name="Chapman S.B."/>
            <person name="Goldberg J."/>
            <person name="Griggs A."/>
            <person name="Gujja S."/>
            <person name="Hansen M."/>
            <person name="Howarth C."/>
            <person name="Imamovic A."/>
            <person name="Larimer J."/>
            <person name="McCowan C."/>
            <person name="Montmayeur A."/>
            <person name="Murphy C."/>
            <person name="Neiman D."/>
            <person name="Pearson M."/>
            <person name="Priest M."/>
            <person name="Roberts A."/>
            <person name="Saif S."/>
            <person name="Shea T."/>
            <person name="Sisk P."/>
            <person name="Sykes S."/>
            <person name="Wortman J."/>
            <person name="Nusbaum C."/>
            <person name="Birren B."/>
        </authorList>
    </citation>
    <scope>NUCLEOTIDE SEQUENCE [LARGE SCALE GENOMIC DNA]</scope>
    <source>
        <strain evidence="1 2">SSU</strain>
    </source>
</reference>
<name>K1JN33_9GAMM</name>
<evidence type="ECO:0000313" key="2">
    <source>
        <dbReference type="Proteomes" id="UP000005149"/>
    </source>
</evidence>